<dbReference type="EMBL" id="AONB01000006">
    <property type="protein sequence ID" value="EXJ11509.1"/>
    <property type="molecule type" value="Genomic_DNA"/>
</dbReference>
<gene>
    <name evidence="2" type="ORF">D791_01641</name>
</gene>
<dbReference type="AlphaFoldDB" id="W9UWQ9"/>
<comment type="caution">
    <text evidence="2">The sequence shown here is derived from an EMBL/GenBank/DDBJ whole genome shotgun (WGS) entry which is preliminary data.</text>
</comment>
<accession>W9UWQ9</accession>
<dbReference type="Pfam" id="PF11306">
    <property type="entry name" value="DUF3108"/>
    <property type="match status" value="1"/>
</dbReference>
<dbReference type="InterPro" id="IPR021457">
    <property type="entry name" value="DUF3108"/>
</dbReference>
<evidence type="ECO:0008006" key="4">
    <source>
        <dbReference type="Google" id="ProtNLM"/>
    </source>
</evidence>
<protein>
    <recommendedName>
        <fullName evidence="4">DUF3108 domain-containing protein</fullName>
    </recommendedName>
</protein>
<reference evidence="2 3" key="2">
    <citation type="journal article" date="2015" name="Syst. Appl. Microbiol.">
        <title>Nitrincola nitratireducens sp. nov. isolated from a haloalkaline crater lake.</title>
        <authorList>
            <person name="Singh A."/>
            <person name="Vaidya B."/>
            <person name="Tanuku N.R."/>
            <person name="Pinnaka A.K."/>
        </authorList>
    </citation>
    <scope>NUCLEOTIDE SEQUENCE [LARGE SCALE GENOMIC DNA]</scope>
    <source>
        <strain evidence="2 3">AK23</strain>
    </source>
</reference>
<name>W9UWQ9_9GAMM</name>
<feature type="chain" id="PRO_5004929818" description="DUF3108 domain-containing protein" evidence="1">
    <location>
        <begin position="28"/>
        <end position="241"/>
    </location>
</feature>
<dbReference type="OrthoDB" id="6007799at2"/>
<feature type="signal peptide" evidence="1">
    <location>
        <begin position="1"/>
        <end position="27"/>
    </location>
</feature>
<dbReference type="Gene3D" id="2.40.360.20">
    <property type="match status" value="1"/>
</dbReference>
<sequence length="241" mass="27180">MGVSKKWLALTTLLLLLSFSATSSAQASLISLQPFKATYASEIDAALTISGEASRELTRMDNGDWKLSAVASAMMARAEETTQIRLADGYILPIHYHYHRRILGKRRTAELKFDWNQKKVTTDIDDKPWKMNISPGVHDKLSYQLQIPIDIAAGKTLLSYPVADGGHIQNYVFNVIGQERVSTPAGDYDAIKIERDRGENSDRETFIWLAPELNYMIIKLTQIEPDGNRMSLMLKELLVYD</sequence>
<organism evidence="2 3">
    <name type="scientific">Nitrincola nitratireducens</name>
    <dbReference type="NCBI Taxonomy" id="1229521"/>
    <lineage>
        <taxon>Bacteria</taxon>
        <taxon>Pseudomonadati</taxon>
        <taxon>Pseudomonadota</taxon>
        <taxon>Gammaproteobacteria</taxon>
        <taxon>Oceanospirillales</taxon>
        <taxon>Oceanospirillaceae</taxon>
        <taxon>Nitrincola</taxon>
    </lineage>
</organism>
<reference evidence="3" key="1">
    <citation type="submission" date="2012-11" db="EMBL/GenBank/DDBJ databases">
        <authorList>
            <person name="Singh A."/>
            <person name="Pinnaka A.K."/>
            <person name="Vaidya B."/>
        </authorList>
    </citation>
    <scope>NUCLEOTIDE SEQUENCE [LARGE SCALE GENOMIC DNA]</scope>
    <source>
        <strain evidence="3">AK23</strain>
    </source>
</reference>
<proteinExistence type="predicted"/>
<evidence type="ECO:0000313" key="2">
    <source>
        <dbReference type="EMBL" id="EXJ11509.1"/>
    </source>
</evidence>
<keyword evidence="1" id="KW-0732">Signal</keyword>
<dbReference type="STRING" id="1229521.D791_01641"/>
<dbReference type="Proteomes" id="UP000019464">
    <property type="component" value="Unassembled WGS sequence"/>
</dbReference>
<evidence type="ECO:0000313" key="3">
    <source>
        <dbReference type="Proteomes" id="UP000019464"/>
    </source>
</evidence>
<evidence type="ECO:0000256" key="1">
    <source>
        <dbReference type="SAM" id="SignalP"/>
    </source>
</evidence>
<dbReference type="RefSeq" id="WP_051514328.1">
    <property type="nucleotide sequence ID" value="NZ_AONB01000006.1"/>
</dbReference>
<keyword evidence="3" id="KW-1185">Reference proteome</keyword>